<evidence type="ECO:0000313" key="7">
    <source>
        <dbReference type="EMBL" id="OQP44974.1"/>
    </source>
</evidence>
<feature type="transmembrane region" description="Helical" evidence="5">
    <location>
        <begin position="113"/>
        <end position="135"/>
    </location>
</feature>
<evidence type="ECO:0000256" key="4">
    <source>
        <dbReference type="ARBA" id="ARBA00023136"/>
    </source>
</evidence>
<dbReference type="Proteomes" id="UP000192277">
    <property type="component" value="Unassembled WGS sequence"/>
</dbReference>
<keyword evidence="4 5" id="KW-0472">Membrane</keyword>
<evidence type="ECO:0000313" key="8">
    <source>
        <dbReference type="Proteomes" id="UP000192277"/>
    </source>
</evidence>
<organism evidence="7 8">
    <name type="scientific">Niastella koreensis</name>
    <dbReference type="NCBI Taxonomy" id="354356"/>
    <lineage>
        <taxon>Bacteria</taxon>
        <taxon>Pseudomonadati</taxon>
        <taxon>Bacteroidota</taxon>
        <taxon>Chitinophagia</taxon>
        <taxon>Chitinophagales</taxon>
        <taxon>Chitinophagaceae</taxon>
        <taxon>Niastella</taxon>
    </lineage>
</organism>
<proteinExistence type="predicted"/>
<feature type="transmembrane region" description="Helical" evidence="5">
    <location>
        <begin position="5"/>
        <end position="23"/>
    </location>
</feature>
<keyword evidence="2 5" id="KW-0812">Transmembrane</keyword>
<feature type="domain" description="Methylamine utilisation protein MauE" evidence="6">
    <location>
        <begin position="5"/>
        <end position="130"/>
    </location>
</feature>
<feature type="transmembrane region" description="Helical" evidence="5">
    <location>
        <begin position="43"/>
        <end position="65"/>
    </location>
</feature>
<name>A0ABX3NSH0_9BACT</name>
<feature type="transmembrane region" description="Helical" evidence="5">
    <location>
        <begin position="72"/>
        <end position="93"/>
    </location>
</feature>
<dbReference type="RefSeq" id="WP_014218650.1">
    <property type="nucleotide sequence ID" value="NZ_LWBO01000023.1"/>
</dbReference>
<reference evidence="7 8" key="1">
    <citation type="submission" date="2016-04" db="EMBL/GenBank/DDBJ databases">
        <authorList>
            <person name="Chen L."/>
            <person name="Zhuang W."/>
            <person name="Wang G."/>
        </authorList>
    </citation>
    <scope>NUCLEOTIDE SEQUENCE [LARGE SCALE GENOMIC DNA]</scope>
    <source>
        <strain evidence="8">GR20</strain>
    </source>
</reference>
<dbReference type="EMBL" id="LWBO01000023">
    <property type="protein sequence ID" value="OQP44974.1"/>
    <property type="molecule type" value="Genomic_DNA"/>
</dbReference>
<comment type="caution">
    <text evidence="7">The sequence shown here is derived from an EMBL/GenBank/DDBJ whole genome shotgun (WGS) entry which is preliminary data.</text>
</comment>
<gene>
    <name evidence="7" type="ORF">A4D02_09325</name>
</gene>
<dbReference type="InterPro" id="IPR009908">
    <property type="entry name" value="Methylamine_util_MauE"/>
</dbReference>
<keyword evidence="8" id="KW-1185">Reference proteome</keyword>
<evidence type="ECO:0000259" key="6">
    <source>
        <dbReference type="Pfam" id="PF07291"/>
    </source>
</evidence>
<evidence type="ECO:0000256" key="1">
    <source>
        <dbReference type="ARBA" id="ARBA00004141"/>
    </source>
</evidence>
<evidence type="ECO:0000256" key="3">
    <source>
        <dbReference type="ARBA" id="ARBA00022989"/>
    </source>
</evidence>
<comment type="subcellular location">
    <subcellularLocation>
        <location evidence="1">Membrane</location>
        <topology evidence="1">Multi-pass membrane protein</topology>
    </subcellularLocation>
</comment>
<protein>
    <recommendedName>
        <fullName evidence="6">Methylamine utilisation protein MauE domain-containing protein</fullName>
    </recommendedName>
</protein>
<evidence type="ECO:0000256" key="2">
    <source>
        <dbReference type="ARBA" id="ARBA00022692"/>
    </source>
</evidence>
<evidence type="ECO:0000256" key="5">
    <source>
        <dbReference type="SAM" id="Phobius"/>
    </source>
</evidence>
<dbReference type="Pfam" id="PF07291">
    <property type="entry name" value="MauE"/>
    <property type="match status" value="1"/>
</dbReference>
<sequence>MKRYFFIDIISLLFTMLFLYTAISKWMDYNIFKEQIALSPLLAPISKLIAISLPITETVIAVLLLIPKFRLIGLYISTILMTLFTIYILYILASGQPIPCTCGGLIEALSWNGHLVFNCAFILIGVTGIIGESAFRKKAKVELKSIAIG</sequence>
<accession>A0ABX3NSH0</accession>
<keyword evidence="3 5" id="KW-1133">Transmembrane helix</keyword>